<sequence length="499" mass="52471">MAAAQPPSSTPTLFSTNFTVSTAIPPTTGLVSFTLPYSTLVTQPLSTIITAALTAWPPQGSSIVFAQPVTINVGYPTTSIPDNTPIWGASTGAVASSSTYVPSTPSAVQSQPGVIVSSTTSAAIPTRVHTSTSSSAATSVPASAGVGHGSASPSTLSAGAVAGIAIGCILAGLAIGLLAACLLLKRKYRRRAAVDGAVPHAESKPYADSGGKTWSDIQLGQFLLDATSDKDIAREVQSLGGLIRQHVENNYHTDPVTVDMGTLEQSLVQFGFTGDNEPPRGLIMALCIDPKTRYAGLQHVILRVIFACINVDPRGPCSLLPPPAAAFLQSIPTIEAQQQSGLSGKWSLIGSKASNTDQETEAFLLAVSKWRVLSAFLLHPNRGMRTALPADRGTALSQARALAIYLDSFLNNFVSSDSGVWQAQESHLEAVIMECTKLGYVLFSHPSEWRVVTEETPSKTKRETGRTVIVEAGLEKLSDRFGVLYSSPKRVVDPVVVSC</sequence>
<reference evidence="3" key="1">
    <citation type="submission" date="2015-05" db="EMBL/GenBank/DDBJ databases">
        <authorList>
            <person name="Wang D.B."/>
            <person name="Wang M."/>
        </authorList>
    </citation>
    <scope>NUCLEOTIDE SEQUENCE</scope>
    <source>
        <strain evidence="3">36-1</strain>
    </source>
</reference>
<dbReference type="EMBL" id="JAWRVI010000048">
    <property type="protein sequence ID" value="KAK4084992.1"/>
    <property type="molecule type" value="Genomic_DNA"/>
</dbReference>
<dbReference type="EMBL" id="LCWV01000010">
    <property type="protein sequence ID" value="PWI70167.1"/>
    <property type="molecule type" value="Genomic_DNA"/>
</dbReference>
<comment type="caution">
    <text evidence="3">The sequence shown here is derived from an EMBL/GenBank/DDBJ whole genome shotgun (WGS) entry which is preliminary data.</text>
</comment>
<protein>
    <submittedName>
        <fullName evidence="3">Uncharacterized protein</fullName>
    </submittedName>
</protein>
<keyword evidence="1" id="KW-0472">Membrane</keyword>
<feature type="transmembrane region" description="Helical" evidence="1">
    <location>
        <begin position="160"/>
        <end position="184"/>
    </location>
</feature>
<dbReference type="Proteomes" id="UP001287286">
    <property type="component" value="Unassembled WGS sequence"/>
</dbReference>
<keyword evidence="5" id="KW-1185">Reference proteome</keyword>
<reference evidence="2" key="3">
    <citation type="submission" date="2023-11" db="EMBL/GenBank/DDBJ databases">
        <authorList>
            <person name="Beijen E."/>
            <person name="Ohm R.A."/>
        </authorList>
    </citation>
    <scope>NUCLEOTIDE SEQUENCE</scope>
    <source>
        <strain evidence="2">CBS 150709</strain>
    </source>
</reference>
<evidence type="ECO:0000313" key="2">
    <source>
        <dbReference type="EMBL" id="KAK4084992.1"/>
    </source>
</evidence>
<evidence type="ECO:0000313" key="5">
    <source>
        <dbReference type="Proteomes" id="UP001287286"/>
    </source>
</evidence>
<keyword evidence="1" id="KW-1133">Transmembrane helix</keyword>
<reference evidence="2 5" key="4">
    <citation type="journal article" date="2024" name="Microbiol. Resour. Announc.">
        <title>Genome annotations for the ascomycete fungi Trichoderma harzianum, Trichoderma aggressivum, and Purpureocillium lilacinum.</title>
        <authorList>
            <person name="Beijen E.P.W."/>
            <person name="Ohm R.A."/>
        </authorList>
    </citation>
    <scope>NUCLEOTIDE SEQUENCE [LARGE SCALE GENOMIC DNA]</scope>
    <source>
        <strain evidence="2 5">CBS 150709</strain>
    </source>
</reference>
<gene>
    <name evidence="3" type="ORF">PCL_00311</name>
    <name evidence="2" type="ORF">Purlil1_10027</name>
</gene>
<reference evidence="3 4" key="2">
    <citation type="journal article" date="2016" name="Front. Microbiol.">
        <title>Genome and transcriptome sequences reveal the specific parasitism of the nematophagous Purpureocillium lilacinum 36-1.</title>
        <authorList>
            <person name="Xie J."/>
            <person name="Li S."/>
            <person name="Mo C."/>
            <person name="Xiao X."/>
            <person name="Peng D."/>
            <person name="Wang G."/>
            <person name="Xiao Y."/>
        </authorList>
    </citation>
    <scope>NUCLEOTIDE SEQUENCE [LARGE SCALE GENOMIC DNA]</scope>
    <source>
        <strain evidence="3 4">36-1</strain>
    </source>
</reference>
<evidence type="ECO:0000313" key="4">
    <source>
        <dbReference type="Proteomes" id="UP000245956"/>
    </source>
</evidence>
<evidence type="ECO:0000313" key="3">
    <source>
        <dbReference type="EMBL" id="PWI70167.1"/>
    </source>
</evidence>
<keyword evidence="1" id="KW-0812">Transmembrane</keyword>
<dbReference type="AlphaFoldDB" id="A0A2U3E6Q9"/>
<dbReference type="Proteomes" id="UP000245956">
    <property type="component" value="Unassembled WGS sequence"/>
</dbReference>
<evidence type="ECO:0000256" key="1">
    <source>
        <dbReference type="SAM" id="Phobius"/>
    </source>
</evidence>
<accession>A0A2U3E6Q9</accession>
<name>A0A2U3E6Q9_PURLI</name>
<proteinExistence type="predicted"/>
<organism evidence="3 4">
    <name type="scientific">Purpureocillium lilacinum</name>
    <name type="common">Paecilomyces lilacinus</name>
    <dbReference type="NCBI Taxonomy" id="33203"/>
    <lineage>
        <taxon>Eukaryota</taxon>
        <taxon>Fungi</taxon>
        <taxon>Dikarya</taxon>
        <taxon>Ascomycota</taxon>
        <taxon>Pezizomycotina</taxon>
        <taxon>Sordariomycetes</taxon>
        <taxon>Hypocreomycetidae</taxon>
        <taxon>Hypocreales</taxon>
        <taxon>Ophiocordycipitaceae</taxon>
        <taxon>Purpureocillium</taxon>
    </lineage>
</organism>